<accession>A0A8J7RL00</accession>
<dbReference type="Proteomes" id="UP000666240">
    <property type="component" value="Unassembled WGS sequence"/>
</dbReference>
<gene>
    <name evidence="1" type="ORF">J5Y06_10760</name>
</gene>
<comment type="caution">
    <text evidence="1">The sequence shown here is derived from an EMBL/GenBank/DDBJ whole genome shotgun (WGS) entry which is preliminary data.</text>
</comment>
<organism evidence="1 2">
    <name type="scientific">Tianweitania sediminis</name>
    <dbReference type="NCBI Taxonomy" id="1502156"/>
    <lineage>
        <taxon>Bacteria</taxon>
        <taxon>Pseudomonadati</taxon>
        <taxon>Pseudomonadota</taxon>
        <taxon>Alphaproteobacteria</taxon>
        <taxon>Hyphomicrobiales</taxon>
        <taxon>Phyllobacteriaceae</taxon>
        <taxon>Tianweitania</taxon>
    </lineage>
</organism>
<proteinExistence type="predicted"/>
<dbReference type="AlphaFoldDB" id="A0A8J7RL00"/>
<sequence>MWHLRYDDPDYERKRKAEADRLRERHPFILSVPFDAVPLGWMTLLWRYADAVDGLLREHPEARYETLQIVSPEGAFAIRFAASADINAAVGSLAHRVSAVRSQTCDMCGGEGFAIVVDGQAAVRCPEDSESLGYRILWKGGGTT</sequence>
<protein>
    <submittedName>
        <fullName evidence="1">Uncharacterized protein</fullName>
    </submittedName>
</protein>
<evidence type="ECO:0000313" key="1">
    <source>
        <dbReference type="EMBL" id="MBP0439131.1"/>
    </source>
</evidence>
<name>A0A8J7RL00_9HYPH</name>
<dbReference type="RefSeq" id="WP_209335174.1">
    <property type="nucleotide sequence ID" value="NZ_JAGIYY010000003.1"/>
</dbReference>
<reference evidence="1" key="1">
    <citation type="submission" date="2021-03" db="EMBL/GenBank/DDBJ databases">
        <title>Genome sequencing and assembly of Tianweitania sediminis.</title>
        <authorList>
            <person name="Chhetri G."/>
        </authorList>
    </citation>
    <scope>NUCLEOTIDE SEQUENCE</scope>
    <source>
        <strain evidence="1">Z8</strain>
    </source>
</reference>
<keyword evidence="2" id="KW-1185">Reference proteome</keyword>
<evidence type="ECO:0000313" key="2">
    <source>
        <dbReference type="Proteomes" id="UP000666240"/>
    </source>
</evidence>
<dbReference type="EMBL" id="JAGIYY010000003">
    <property type="protein sequence ID" value="MBP0439131.1"/>
    <property type="molecule type" value="Genomic_DNA"/>
</dbReference>